<protein>
    <recommendedName>
        <fullName evidence="2">Lipoprotein</fullName>
    </recommendedName>
</protein>
<gene>
    <name evidence="1" type="ORF">METZ01_LOCUS473696</name>
</gene>
<dbReference type="PROSITE" id="PS51257">
    <property type="entry name" value="PROKAR_LIPOPROTEIN"/>
    <property type="match status" value="1"/>
</dbReference>
<dbReference type="AlphaFoldDB" id="A0A383BLQ6"/>
<reference evidence="1" key="1">
    <citation type="submission" date="2018-05" db="EMBL/GenBank/DDBJ databases">
        <authorList>
            <person name="Lanie J.A."/>
            <person name="Ng W.-L."/>
            <person name="Kazmierczak K.M."/>
            <person name="Andrzejewski T.M."/>
            <person name="Davidsen T.M."/>
            <person name="Wayne K.J."/>
            <person name="Tettelin H."/>
            <person name="Glass J.I."/>
            <person name="Rusch D."/>
            <person name="Podicherti R."/>
            <person name="Tsui H.-C.T."/>
            <person name="Winkler M.E."/>
        </authorList>
    </citation>
    <scope>NUCLEOTIDE SEQUENCE</scope>
</reference>
<evidence type="ECO:0000313" key="1">
    <source>
        <dbReference type="EMBL" id="SVE20842.1"/>
    </source>
</evidence>
<proteinExistence type="predicted"/>
<sequence>MKNIIIRIIISIVVILVISACSEEEESTTTDPFSCTGSSSGSGPTIGGVTLQEETYKLETDSFAFVNSSSAHIVLNGGTPLCYTIDVTSTAASVLKTNSANTGNATIGGVSVTSYDNVTAYYMTAKKGTWASTPKTYHMYIYADTDSSFYLNTFGFSTKAESDAYPYLKDSAYTKQ</sequence>
<name>A0A383BLQ6_9ZZZZ</name>
<evidence type="ECO:0008006" key="2">
    <source>
        <dbReference type="Google" id="ProtNLM"/>
    </source>
</evidence>
<organism evidence="1">
    <name type="scientific">marine metagenome</name>
    <dbReference type="NCBI Taxonomy" id="408172"/>
    <lineage>
        <taxon>unclassified sequences</taxon>
        <taxon>metagenomes</taxon>
        <taxon>ecological metagenomes</taxon>
    </lineage>
</organism>
<dbReference type="EMBL" id="UINC01201483">
    <property type="protein sequence ID" value="SVE20842.1"/>
    <property type="molecule type" value="Genomic_DNA"/>
</dbReference>
<accession>A0A383BLQ6</accession>